<proteinExistence type="predicted"/>
<comment type="caution">
    <text evidence="1">The sequence shown here is derived from an EMBL/GenBank/DDBJ whole genome shotgun (WGS) entry which is preliminary data.</text>
</comment>
<dbReference type="Proteomes" id="UP000295680">
    <property type="component" value="Unassembled WGS sequence"/>
</dbReference>
<evidence type="ECO:0000313" key="1">
    <source>
        <dbReference type="EMBL" id="TCO56583.1"/>
    </source>
</evidence>
<accession>A0A4R2JAV0</accession>
<protein>
    <submittedName>
        <fullName evidence="1">Uncharacterized protein</fullName>
    </submittedName>
</protein>
<dbReference type="EMBL" id="SLWS01000006">
    <property type="protein sequence ID" value="TCO56583.1"/>
    <property type="molecule type" value="Genomic_DNA"/>
</dbReference>
<keyword evidence="2" id="KW-1185">Reference proteome</keyword>
<name>A0A4R2JAV0_9PSEU</name>
<evidence type="ECO:0000313" key="2">
    <source>
        <dbReference type="Proteomes" id="UP000295680"/>
    </source>
</evidence>
<dbReference type="RefSeq" id="WP_132119992.1">
    <property type="nucleotide sequence ID" value="NZ_SLWS01000006.1"/>
</dbReference>
<dbReference type="AlphaFoldDB" id="A0A4R2JAV0"/>
<sequence length="198" mass="21913">MTAHRLLEPTALGERWIALREGVAASNAALRGGQDTRALAAETAIVAFLHGDMAAERPIAPIEFHIDTTTRRFDQVAPDYLQTTSKAIPLFSPRFVAEQKETLGDDVEFVPVRLVLEDGAREFAVARTLRRLPIIDADASEYRKLGPVRLRSVTRFIPLPEDAHVVRDADDGAVLVATDRFVALIAEHGYHVGHLPYR</sequence>
<reference evidence="1 2" key="1">
    <citation type="submission" date="2019-03" db="EMBL/GenBank/DDBJ databases">
        <title>Genomic Encyclopedia of Type Strains, Phase IV (KMG-IV): sequencing the most valuable type-strain genomes for metagenomic binning, comparative biology and taxonomic classification.</title>
        <authorList>
            <person name="Goeker M."/>
        </authorList>
    </citation>
    <scope>NUCLEOTIDE SEQUENCE [LARGE SCALE GENOMIC DNA]</scope>
    <source>
        <strain evidence="1 2">DSM 45934</strain>
    </source>
</reference>
<dbReference type="OrthoDB" id="5188941at2"/>
<gene>
    <name evidence="1" type="ORF">EV192_10656</name>
</gene>
<organism evidence="1 2">
    <name type="scientific">Actinocrispum wychmicini</name>
    <dbReference type="NCBI Taxonomy" id="1213861"/>
    <lineage>
        <taxon>Bacteria</taxon>
        <taxon>Bacillati</taxon>
        <taxon>Actinomycetota</taxon>
        <taxon>Actinomycetes</taxon>
        <taxon>Pseudonocardiales</taxon>
        <taxon>Pseudonocardiaceae</taxon>
        <taxon>Actinocrispum</taxon>
    </lineage>
</organism>